<dbReference type="NCBIfam" id="TIGR02191">
    <property type="entry name" value="RNaseIII"/>
    <property type="match status" value="1"/>
</dbReference>
<dbReference type="PROSITE" id="PS00517">
    <property type="entry name" value="RNASE_3_1"/>
    <property type="match status" value="1"/>
</dbReference>
<dbReference type="CDD" id="cd00593">
    <property type="entry name" value="RIBOc"/>
    <property type="match status" value="1"/>
</dbReference>
<keyword evidence="7 13" id="KW-0479">Metal-binding</keyword>
<protein>
    <recommendedName>
        <fullName evidence="13">Ribonuclease 3</fullName>
        <ecNumber evidence="13">3.1.26.3</ecNumber>
    </recommendedName>
    <alternativeName>
        <fullName evidence="13">Ribonuclease III</fullName>
        <shortName evidence="13">RNase III</shortName>
    </alternativeName>
</protein>
<evidence type="ECO:0000256" key="11">
    <source>
        <dbReference type="ARBA" id="ARBA00022884"/>
    </source>
</evidence>
<feature type="domain" description="RNase III" evidence="15">
    <location>
        <begin position="15"/>
        <end position="139"/>
    </location>
</feature>
<dbReference type="GO" id="GO:0006397">
    <property type="term" value="P:mRNA processing"/>
    <property type="evidence" value="ECO:0007669"/>
    <property type="project" value="UniProtKB-UniRule"/>
</dbReference>
<comment type="function">
    <text evidence="12 13">Digests double-stranded RNA. Involved in the processing of primary rRNA transcript to yield the immediate precursors to the large and small rRNAs (23S and 16S). Processes some mRNAs, and tRNAs when they are encoded in the rRNA operon. Processes pre-crRNA and tracrRNA of type II CRISPR loci if present in the organism.</text>
</comment>
<dbReference type="HOGENOM" id="CLU_000907_1_3_14"/>
<keyword evidence="3 13" id="KW-0698">rRNA processing</keyword>
<dbReference type="eggNOG" id="COG0571">
    <property type="taxonomic scope" value="Bacteria"/>
</dbReference>
<dbReference type="PROSITE" id="PS50142">
    <property type="entry name" value="RNASE_3_2"/>
    <property type="match status" value="1"/>
</dbReference>
<evidence type="ECO:0000256" key="10">
    <source>
        <dbReference type="ARBA" id="ARBA00022842"/>
    </source>
</evidence>
<keyword evidence="5 13" id="KW-0819">tRNA processing</keyword>
<evidence type="ECO:0000256" key="9">
    <source>
        <dbReference type="ARBA" id="ARBA00022801"/>
    </source>
</evidence>
<feature type="binding site" evidence="13">
    <location>
        <position position="125"/>
    </location>
    <ligand>
        <name>Mg(2+)</name>
        <dbReference type="ChEBI" id="CHEBI:18420"/>
    </ligand>
</feature>
<comment type="similarity">
    <text evidence="2">Belongs to the ribonuclease III family.</text>
</comment>
<feature type="active site" evidence="13">
    <location>
        <position position="59"/>
    </location>
</feature>
<dbReference type="Gene3D" id="3.30.160.20">
    <property type="match status" value="1"/>
</dbReference>
<dbReference type="SUPFAM" id="SSF54768">
    <property type="entry name" value="dsRNA-binding domain-like"/>
    <property type="match status" value="1"/>
</dbReference>
<dbReference type="GO" id="GO:0019843">
    <property type="term" value="F:rRNA binding"/>
    <property type="evidence" value="ECO:0007669"/>
    <property type="project" value="UniProtKB-KW"/>
</dbReference>
<dbReference type="GO" id="GO:0005737">
    <property type="term" value="C:cytoplasm"/>
    <property type="evidence" value="ECO:0007669"/>
    <property type="project" value="UniProtKB-SubCell"/>
</dbReference>
<evidence type="ECO:0000256" key="8">
    <source>
        <dbReference type="ARBA" id="ARBA00022759"/>
    </source>
</evidence>
<dbReference type="GO" id="GO:0006364">
    <property type="term" value="P:rRNA processing"/>
    <property type="evidence" value="ECO:0007669"/>
    <property type="project" value="UniProtKB-UniRule"/>
</dbReference>
<evidence type="ECO:0000259" key="14">
    <source>
        <dbReference type="PROSITE" id="PS50137"/>
    </source>
</evidence>
<dbReference type="FunCoup" id="Q8EW40">
    <property type="interactions" value="211"/>
</dbReference>
<name>Q8EW40_MALP2</name>
<organism evidence="16 17">
    <name type="scientific">Malacoplasma penetrans (strain HF-2)</name>
    <name type="common">Mycoplasma penetrans</name>
    <dbReference type="NCBI Taxonomy" id="272633"/>
    <lineage>
        <taxon>Bacteria</taxon>
        <taxon>Bacillati</taxon>
        <taxon>Mycoplasmatota</taxon>
        <taxon>Mycoplasmoidales</taxon>
        <taxon>Mycoplasmoidaceae</taxon>
        <taxon>Malacoplasma</taxon>
    </lineage>
</organism>
<dbReference type="Gene3D" id="1.10.1520.10">
    <property type="entry name" value="Ribonuclease III domain"/>
    <property type="match status" value="1"/>
</dbReference>
<evidence type="ECO:0000256" key="6">
    <source>
        <dbReference type="ARBA" id="ARBA00022722"/>
    </source>
</evidence>
<keyword evidence="17" id="KW-1185">Reference proteome</keyword>
<gene>
    <name evidence="13" type="primary">rnc</name>
    <name evidence="16" type="ordered locus">MYPE3650</name>
</gene>
<dbReference type="Pfam" id="PF14622">
    <property type="entry name" value="Ribonucleas_3_3"/>
    <property type="match status" value="1"/>
</dbReference>
<sequence>MKKIMKDNNYRQLDVTKILNKLGIKTNKYYLYVEALTHNSYNNEKKVGYTYQRLEFLGDAVISKLISEFLFKNKSLDEQKMTEIRKNLVNSEIFKKASEELGLLDYAFIGKGINLENDTKKIKADLFEAFAGAIFIDKGEDEVWKYLEKTILKYYENNELVNPIDYKSRIQELFQYNIAKKHKKAHFYYQTVEIENNMFKSSLIYDEIIYGVGVGKTKKEAQKSAAKIAYEKYAFDKNMLKKSK</sequence>
<dbReference type="InterPro" id="IPR036389">
    <property type="entry name" value="RNase_III_sf"/>
</dbReference>
<evidence type="ECO:0000313" key="17">
    <source>
        <dbReference type="Proteomes" id="UP000002522"/>
    </source>
</evidence>
<keyword evidence="10 13" id="KW-0460">Magnesium</keyword>
<proteinExistence type="inferred from homology"/>
<dbReference type="EC" id="3.1.26.3" evidence="13"/>
<comment type="cofactor">
    <cofactor evidence="13">
        <name>Mg(2+)</name>
        <dbReference type="ChEBI" id="CHEBI:18420"/>
    </cofactor>
</comment>
<keyword evidence="11 13" id="KW-0694">RNA-binding</keyword>
<dbReference type="InterPro" id="IPR011907">
    <property type="entry name" value="RNase_III"/>
</dbReference>
<keyword evidence="9 13" id="KW-0378">Hydrolase</keyword>
<comment type="catalytic activity">
    <reaction evidence="1 13">
        <text>Endonucleolytic cleavage to 5'-phosphomonoester.</text>
        <dbReference type="EC" id="3.1.26.3"/>
    </reaction>
</comment>
<dbReference type="InterPro" id="IPR014720">
    <property type="entry name" value="dsRBD_dom"/>
</dbReference>
<keyword evidence="6 13" id="KW-0540">Nuclease</keyword>
<dbReference type="PANTHER" id="PTHR14950">
    <property type="entry name" value="DICER-RELATED"/>
    <property type="match status" value="1"/>
</dbReference>
<evidence type="ECO:0000256" key="3">
    <source>
        <dbReference type="ARBA" id="ARBA00022552"/>
    </source>
</evidence>
<keyword evidence="13" id="KW-0699">rRNA-binding</keyword>
<dbReference type="GO" id="GO:0008033">
    <property type="term" value="P:tRNA processing"/>
    <property type="evidence" value="ECO:0007669"/>
    <property type="project" value="UniProtKB-KW"/>
</dbReference>
<dbReference type="SMART" id="SM00535">
    <property type="entry name" value="RIBOc"/>
    <property type="match status" value="1"/>
</dbReference>
<dbReference type="GO" id="GO:0046872">
    <property type="term" value="F:metal ion binding"/>
    <property type="evidence" value="ECO:0007669"/>
    <property type="project" value="UniProtKB-KW"/>
</dbReference>
<keyword evidence="13" id="KW-0963">Cytoplasm</keyword>
<dbReference type="Pfam" id="PF00035">
    <property type="entry name" value="dsrm"/>
    <property type="match status" value="1"/>
</dbReference>
<evidence type="ECO:0000313" key="16">
    <source>
        <dbReference type="EMBL" id="BAC44156.1"/>
    </source>
</evidence>
<dbReference type="AlphaFoldDB" id="Q8EW40"/>
<evidence type="ECO:0000256" key="7">
    <source>
        <dbReference type="ARBA" id="ARBA00022723"/>
    </source>
</evidence>
<feature type="active site" evidence="13">
    <location>
        <position position="128"/>
    </location>
</feature>
<dbReference type="HAMAP" id="MF_00104">
    <property type="entry name" value="RNase_III"/>
    <property type="match status" value="1"/>
</dbReference>
<keyword evidence="4 13" id="KW-0507">mRNA processing</keyword>
<dbReference type="GO" id="GO:0004525">
    <property type="term" value="F:ribonuclease III activity"/>
    <property type="evidence" value="ECO:0007669"/>
    <property type="project" value="UniProtKB-UniRule"/>
</dbReference>
<dbReference type="CDD" id="cd10845">
    <property type="entry name" value="DSRM_RNAse_III_family"/>
    <property type="match status" value="1"/>
</dbReference>
<feature type="binding site" evidence="13">
    <location>
        <position position="128"/>
    </location>
    <ligand>
        <name>Mg(2+)</name>
        <dbReference type="ChEBI" id="CHEBI:18420"/>
    </ligand>
</feature>
<evidence type="ECO:0000256" key="12">
    <source>
        <dbReference type="ARBA" id="ARBA00049596"/>
    </source>
</evidence>
<feature type="binding site" evidence="13">
    <location>
        <position position="55"/>
    </location>
    <ligand>
        <name>Mg(2+)</name>
        <dbReference type="ChEBI" id="CHEBI:18420"/>
    </ligand>
</feature>
<dbReference type="InParanoid" id="Q8EW40"/>
<dbReference type="SMART" id="SM00358">
    <property type="entry name" value="DSRM"/>
    <property type="match status" value="1"/>
</dbReference>
<evidence type="ECO:0000256" key="2">
    <source>
        <dbReference type="ARBA" id="ARBA00010183"/>
    </source>
</evidence>
<evidence type="ECO:0000256" key="4">
    <source>
        <dbReference type="ARBA" id="ARBA00022664"/>
    </source>
</evidence>
<evidence type="ECO:0000256" key="13">
    <source>
        <dbReference type="HAMAP-Rule" id="MF_00104"/>
    </source>
</evidence>
<dbReference type="Proteomes" id="UP000002522">
    <property type="component" value="Chromosome"/>
</dbReference>
<dbReference type="InterPro" id="IPR000999">
    <property type="entry name" value="RNase_III_dom"/>
</dbReference>
<feature type="domain" description="DRBM" evidence="14">
    <location>
        <begin position="165"/>
        <end position="235"/>
    </location>
</feature>
<dbReference type="KEGG" id="mpe:MYPE3650"/>
<evidence type="ECO:0000256" key="1">
    <source>
        <dbReference type="ARBA" id="ARBA00000109"/>
    </source>
</evidence>
<evidence type="ECO:0000256" key="5">
    <source>
        <dbReference type="ARBA" id="ARBA00022694"/>
    </source>
</evidence>
<comment type="subcellular location">
    <subcellularLocation>
        <location evidence="13">Cytoplasm</location>
    </subcellularLocation>
</comment>
<evidence type="ECO:0000259" key="15">
    <source>
        <dbReference type="PROSITE" id="PS50142"/>
    </source>
</evidence>
<reference evidence="16 17" key="1">
    <citation type="journal article" date="2002" name="Nucleic Acids Res.">
        <title>The complete genomic sequence of Mycoplasma penetrans, an intracellular bacterial pathogen in humans.</title>
        <authorList>
            <person name="Sasaki Y."/>
            <person name="Ishikawa J."/>
            <person name="Yamashita A."/>
            <person name="Oshima K."/>
            <person name="Kenri T."/>
            <person name="Furuya K."/>
            <person name="Yoshino C."/>
            <person name="Horino A."/>
            <person name="Shiba T."/>
            <person name="Sasaki T."/>
            <person name="Hattori M."/>
        </authorList>
    </citation>
    <scope>NUCLEOTIDE SEQUENCE [LARGE SCALE GENOMIC DNA]</scope>
    <source>
        <strain evidence="16 17">HF-2</strain>
    </source>
</reference>
<dbReference type="PANTHER" id="PTHR14950:SF37">
    <property type="entry name" value="ENDORIBONUCLEASE DICER"/>
    <property type="match status" value="1"/>
</dbReference>
<keyword evidence="8 13" id="KW-0255">Endonuclease</keyword>
<dbReference type="PROSITE" id="PS50137">
    <property type="entry name" value="DS_RBD"/>
    <property type="match status" value="1"/>
</dbReference>
<comment type="subunit">
    <text evidence="13">Homodimer.</text>
</comment>
<accession>Q8EW40</accession>
<dbReference type="STRING" id="272633.gene:10731477"/>
<dbReference type="EMBL" id="BA000026">
    <property type="protein sequence ID" value="BAC44156.1"/>
    <property type="molecule type" value="Genomic_DNA"/>
</dbReference>
<dbReference type="SUPFAM" id="SSF69065">
    <property type="entry name" value="RNase III domain-like"/>
    <property type="match status" value="1"/>
</dbReference>